<reference evidence="4" key="1">
    <citation type="journal article" date="2012" name="Nat. Biotechnol.">
        <title>Reference genome sequence of the model plant Setaria.</title>
        <authorList>
            <person name="Bennetzen J.L."/>
            <person name="Schmutz J."/>
            <person name="Wang H."/>
            <person name="Percifield R."/>
            <person name="Hawkins J."/>
            <person name="Pontaroli A.C."/>
            <person name="Estep M."/>
            <person name="Feng L."/>
            <person name="Vaughn J.N."/>
            <person name="Grimwood J."/>
            <person name="Jenkins J."/>
            <person name="Barry K."/>
            <person name="Lindquist E."/>
            <person name="Hellsten U."/>
            <person name="Deshpande S."/>
            <person name="Wang X."/>
            <person name="Wu X."/>
            <person name="Mitros T."/>
            <person name="Triplett J."/>
            <person name="Yang X."/>
            <person name="Ye C.Y."/>
            <person name="Mauro-Herrera M."/>
            <person name="Wang L."/>
            <person name="Li P."/>
            <person name="Sharma M."/>
            <person name="Sharma R."/>
            <person name="Ronald P.C."/>
            <person name="Panaud O."/>
            <person name="Kellogg E.A."/>
            <person name="Brutnell T.P."/>
            <person name="Doust A.N."/>
            <person name="Tuskan G.A."/>
            <person name="Rokhsar D."/>
            <person name="Devos K.M."/>
        </authorList>
    </citation>
    <scope>NUCLEOTIDE SEQUENCE [LARGE SCALE GENOMIC DNA]</scope>
    <source>
        <strain evidence="4">Yugu1</strain>
    </source>
</reference>
<protein>
    <submittedName>
        <fullName evidence="4">Uncharacterized protein</fullName>
    </submittedName>
</protein>
<dbReference type="OrthoDB" id="690108at2759"/>
<dbReference type="Pfam" id="PF12937">
    <property type="entry name" value="F-box-like"/>
    <property type="match status" value="1"/>
</dbReference>
<gene>
    <name evidence="4" type="ORF">SETIT_4G280000v2</name>
</gene>
<evidence type="ECO:0000259" key="2">
    <source>
        <dbReference type="Pfam" id="PF08387"/>
    </source>
</evidence>
<evidence type="ECO:0000256" key="1">
    <source>
        <dbReference type="SAM" id="MobiDB-lite"/>
    </source>
</evidence>
<dbReference type="Pfam" id="PF08387">
    <property type="entry name" value="FBD"/>
    <property type="match status" value="1"/>
</dbReference>
<dbReference type="InterPro" id="IPR006566">
    <property type="entry name" value="FBD"/>
</dbReference>
<dbReference type="AlphaFoldDB" id="A0A368QZE7"/>
<dbReference type="InterPro" id="IPR001810">
    <property type="entry name" value="F-box_dom"/>
</dbReference>
<dbReference type="InterPro" id="IPR032675">
    <property type="entry name" value="LRR_dom_sf"/>
</dbReference>
<evidence type="ECO:0000313" key="4">
    <source>
        <dbReference type="EMBL" id="RCV23204.1"/>
    </source>
</evidence>
<sequence>MRLRSGRHLVSPLTVPQGGHHHRQRLRGSDDRIDSLPKDLLLQVLVRLKHAERAACVGAVCRSWHGLWIELPELTFGFVKPRMLEAVLAKVTHPRLDLLNITVEDDPIELPCFDRTSSLALEVMGFHLLPPLSGEFTALKSLSLSDCRGIDIGALLPLCPSLRVLNMYHLVEVGTMMHRLRSLTWKPKNTGFTRIDIAALVLKELTLKGGVPCPVNCPCEQSSNWRIENISLPNLEVVEIHGLQGEDDEVDFLELILRSAPALRRLTMRISNSPSEDGQKMCGIMKEYPDVEYHVHSP</sequence>
<dbReference type="Gene3D" id="1.20.1280.50">
    <property type="match status" value="1"/>
</dbReference>
<feature type="region of interest" description="Disordered" evidence="1">
    <location>
        <begin position="1"/>
        <end position="28"/>
    </location>
</feature>
<feature type="domain" description="FBD" evidence="2">
    <location>
        <begin position="234"/>
        <end position="267"/>
    </location>
</feature>
<name>A0A368QZE7_SETIT</name>
<dbReference type="PANTHER" id="PTHR34709:SF75">
    <property type="entry name" value="FBD DOMAIN-CONTAINING PROTEIN"/>
    <property type="match status" value="1"/>
</dbReference>
<evidence type="ECO:0000259" key="3">
    <source>
        <dbReference type="Pfam" id="PF12937"/>
    </source>
</evidence>
<organism evidence="4">
    <name type="scientific">Setaria italica</name>
    <name type="common">Foxtail millet</name>
    <name type="synonym">Panicum italicum</name>
    <dbReference type="NCBI Taxonomy" id="4555"/>
    <lineage>
        <taxon>Eukaryota</taxon>
        <taxon>Viridiplantae</taxon>
        <taxon>Streptophyta</taxon>
        <taxon>Embryophyta</taxon>
        <taxon>Tracheophyta</taxon>
        <taxon>Spermatophyta</taxon>
        <taxon>Magnoliopsida</taxon>
        <taxon>Liliopsida</taxon>
        <taxon>Poales</taxon>
        <taxon>Poaceae</taxon>
        <taxon>PACMAD clade</taxon>
        <taxon>Panicoideae</taxon>
        <taxon>Panicodae</taxon>
        <taxon>Paniceae</taxon>
        <taxon>Cenchrinae</taxon>
        <taxon>Setaria</taxon>
    </lineage>
</organism>
<proteinExistence type="predicted"/>
<dbReference type="SUPFAM" id="SSF52047">
    <property type="entry name" value="RNI-like"/>
    <property type="match status" value="1"/>
</dbReference>
<dbReference type="PANTHER" id="PTHR34709">
    <property type="entry name" value="OS10G0396666 PROTEIN"/>
    <property type="match status" value="1"/>
</dbReference>
<reference evidence="4" key="2">
    <citation type="submission" date="2015-07" db="EMBL/GenBank/DDBJ databases">
        <authorList>
            <person name="Noorani M."/>
        </authorList>
    </citation>
    <scope>NUCLEOTIDE SEQUENCE</scope>
    <source>
        <strain evidence="4">Yugu1</strain>
    </source>
</reference>
<feature type="domain" description="F-box" evidence="3">
    <location>
        <begin position="33"/>
        <end position="67"/>
    </location>
</feature>
<dbReference type="SUPFAM" id="SSF81383">
    <property type="entry name" value="F-box domain"/>
    <property type="match status" value="1"/>
</dbReference>
<dbReference type="Gene3D" id="3.80.10.10">
    <property type="entry name" value="Ribonuclease Inhibitor"/>
    <property type="match status" value="1"/>
</dbReference>
<dbReference type="EMBL" id="CM003531">
    <property type="protein sequence ID" value="RCV23204.1"/>
    <property type="molecule type" value="Genomic_DNA"/>
</dbReference>
<dbReference type="InterPro" id="IPR055312">
    <property type="entry name" value="FBL15-like"/>
</dbReference>
<accession>A0A368QZE7</accession>
<dbReference type="InterPro" id="IPR036047">
    <property type="entry name" value="F-box-like_dom_sf"/>
</dbReference>